<keyword evidence="3" id="KW-1185">Reference proteome</keyword>
<evidence type="ECO:0000313" key="1">
    <source>
        <dbReference type="EMBL" id="CAJ0731556.1"/>
    </source>
</evidence>
<proteinExistence type="predicted"/>
<reference evidence="2" key="1">
    <citation type="submission" date="2018-06" db="EMBL/GenBank/DDBJ databases">
        <authorList>
            <person name="O'Rourke A."/>
        </authorList>
    </citation>
    <scope>NUCLEOTIDE SEQUENCE</scope>
    <source>
        <strain evidence="2">132550021-3</strain>
    </source>
</reference>
<dbReference type="Proteomes" id="UP001189303">
    <property type="component" value="Unassembled WGS sequence"/>
</dbReference>
<dbReference type="AlphaFoldDB" id="A0A2P4RGR0"/>
<dbReference type="EMBL" id="CATWFT010000023">
    <property type="protein sequence ID" value="CAJ0731556.1"/>
    <property type="molecule type" value="Genomic_DNA"/>
</dbReference>
<comment type="caution">
    <text evidence="2">The sequence shown here is derived from an EMBL/GenBank/DDBJ whole genome shotgun (WGS) entry which is preliminary data.</text>
</comment>
<organism evidence="2 4">
    <name type="scientific">Ralstonia pickettii</name>
    <name type="common">Burkholderia pickettii</name>
    <dbReference type="NCBI Taxonomy" id="329"/>
    <lineage>
        <taxon>Bacteria</taxon>
        <taxon>Pseudomonadati</taxon>
        <taxon>Pseudomonadota</taxon>
        <taxon>Betaproteobacteria</taxon>
        <taxon>Burkholderiales</taxon>
        <taxon>Burkholderiaceae</taxon>
        <taxon>Ralstonia</taxon>
    </lineage>
</organism>
<accession>A0A2P4RGR0</accession>
<dbReference type="EMBL" id="QGBI01000032">
    <property type="protein sequence ID" value="MBX3892980.1"/>
    <property type="molecule type" value="Genomic_DNA"/>
</dbReference>
<dbReference type="Proteomes" id="UP001199322">
    <property type="component" value="Unassembled WGS sequence"/>
</dbReference>
<sequence>MTTITTTPVLYVVLARDRGPSGTSTTSLLIRALNDDGGAVLGCYLSPFDAMMDMVRKDNPDCEYRSIRLDSLRPQDLRAAFPAGVSLEVLCGFRAKDAQLLDSQQSPLVSYRLQRDIRLQLNQDELCIDFPDDVLREINHLHEGVGLFAWQETAQRISTTWKQAQITHTMHSAFHKANHVRGLVPSDADQIGLFDPEAENWHFVPYIPLEILKRPPNRRR</sequence>
<gene>
    <name evidence="2" type="ORF">DEE74_24225</name>
    <name evidence="1" type="ORF">R38712_04762</name>
</gene>
<evidence type="ECO:0000313" key="3">
    <source>
        <dbReference type="Proteomes" id="UP001189303"/>
    </source>
</evidence>
<name>A0A2P4RGR0_RALPI</name>
<dbReference type="RefSeq" id="WP_012760891.1">
    <property type="nucleotide sequence ID" value="NZ_CATWFT010000023.1"/>
</dbReference>
<evidence type="ECO:0000313" key="4">
    <source>
        <dbReference type="Proteomes" id="UP001199322"/>
    </source>
</evidence>
<reference evidence="1 3" key="2">
    <citation type="submission" date="2023-07" db="EMBL/GenBank/DDBJ databases">
        <authorList>
            <person name="Peeters C."/>
        </authorList>
    </citation>
    <scope>NUCLEOTIDE SEQUENCE [LARGE SCALE GENOMIC DNA]</scope>
    <source>
        <strain evidence="1 3">R-38712</strain>
    </source>
</reference>
<protein>
    <submittedName>
        <fullName evidence="2">Uncharacterized protein</fullName>
    </submittedName>
</protein>
<evidence type="ECO:0000313" key="2">
    <source>
        <dbReference type="EMBL" id="MBX3892980.1"/>
    </source>
</evidence>